<dbReference type="InterPro" id="IPR033379">
    <property type="entry name" value="Acid_Pase_AS"/>
</dbReference>
<comment type="subunit">
    <text evidence="2">Monomer.</text>
</comment>
<dbReference type="PROSITE" id="PS00778">
    <property type="entry name" value="HIS_ACID_PHOSPHAT_2"/>
    <property type="match status" value="1"/>
</dbReference>
<dbReference type="PANTHER" id="PTHR20963">
    <property type="entry name" value="MULTIPLE INOSITOL POLYPHOSPHATE PHOSPHATASE-RELATED"/>
    <property type="match status" value="1"/>
</dbReference>
<keyword evidence="6" id="KW-0325">Glycoprotein</keyword>
<keyword evidence="4" id="KW-0378">Hydrolase</keyword>
<keyword evidence="20" id="KW-1185">Reference proteome</keyword>
<comment type="catalytic activity">
    <reaction evidence="12">
        <text>1D-myo-inositol 1,2,4,5,6-pentakisphosphate + H2O = 1D-myo-inositol 1,2,5,6-tetrakisphosphate + phosphate</text>
        <dbReference type="Rhea" id="RHEA:77115"/>
        <dbReference type="ChEBI" id="CHEBI:15377"/>
        <dbReference type="ChEBI" id="CHEBI:43474"/>
        <dbReference type="ChEBI" id="CHEBI:57798"/>
        <dbReference type="ChEBI" id="CHEBI:195535"/>
    </reaction>
    <physiologicalReaction direction="left-to-right" evidence="12">
        <dbReference type="Rhea" id="RHEA:77116"/>
    </physiologicalReaction>
</comment>
<sequence>MIQALGAIWAALSPLLNIASLPSPSPARDPFVLEKSWGVYSPFHAVEEYVSPPPGRKISQVNILHRHGARLPTETQSVDIISGVTKLQSAETYTDSRLDFLNDFEYSLDDNLLVPLGAIQSFRSGETAFDRYSSLVSKEDLPFVRASGMSRVVETAKNWSAGFAAGNHHKYTPRLAVILNEEGNDTLQDNNCPNAASSHREMAQWLDIYAPPITARLNSWAPGADLANEDIHGLMMLCAFHTVASVTYDYEEGDPLPFSPFCSLFTKSEFKDFQYSSDIDKYYSTGYGGRLGRVQGVGYTNELLARLTRSPVKDHTSTNITLNSDPATFPLNRTIYVDFTHDSILIAVYHALGLFPTHKLDTTQPDPDRSWRTSEIMTFSSRMVIEKLSCDTSARGRIKSQSYIRIMANEMLQPLAFCGAKDKGPWRGMCKFEAFLKSQKYARKNGRGDWEKCFLEE</sequence>
<evidence type="ECO:0000256" key="6">
    <source>
        <dbReference type="ARBA" id="ARBA00023180"/>
    </source>
</evidence>
<comment type="catalytic activity">
    <reaction evidence="10">
        <text>1D-myo-inositol 1,2-bisphosphate + H2O = 1D-myo-inositol 2-phosphate + phosphate</text>
        <dbReference type="Rhea" id="RHEA:77135"/>
        <dbReference type="ChEBI" id="CHEBI:15377"/>
        <dbReference type="ChEBI" id="CHEBI:43474"/>
        <dbReference type="ChEBI" id="CHEBI:84142"/>
        <dbReference type="ChEBI" id="CHEBI:195539"/>
    </reaction>
    <physiologicalReaction direction="left-to-right" evidence="10">
        <dbReference type="Rhea" id="RHEA:77136"/>
    </physiologicalReaction>
</comment>
<evidence type="ECO:0000256" key="16">
    <source>
        <dbReference type="PIRSR" id="PIRSR000894-1"/>
    </source>
</evidence>
<protein>
    <recommendedName>
        <fullName evidence="14">Phytase A</fullName>
    </recommendedName>
    <alternativeName>
        <fullName evidence="15">Histidine acid phosphatase phyA</fullName>
    </alternativeName>
    <alternativeName>
        <fullName evidence="8">Myo-inositol hexakisphosphate phosphohydrolase A</fullName>
    </alternativeName>
    <alternativeName>
        <fullName evidence="7">Myo-inositol-hexaphosphate 3-phosphohydrolase A</fullName>
    </alternativeName>
</protein>
<evidence type="ECO:0000256" key="8">
    <source>
        <dbReference type="ARBA" id="ARBA00042300"/>
    </source>
</evidence>
<evidence type="ECO:0000256" key="10">
    <source>
        <dbReference type="ARBA" id="ARBA00043675"/>
    </source>
</evidence>
<evidence type="ECO:0000256" key="9">
    <source>
        <dbReference type="ARBA" id="ARBA00043670"/>
    </source>
</evidence>
<dbReference type="GO" id="GO:0003993">
    <property type="term" value="F:acid phosphatase activity"/>
    <property type="evidence" value="ECO:0007669"/>
    <property type="project" value="TreeGrafter"/>
</dbReference>
<dbReference type="PIRSF" id="PIRSF000894">
    <property type="entry name" value="Acid_phosphatase"/>
    <property type="match status" value="1"/>
</dbReference>
<dbReference type="InterPro" id="IPR000560">
    <property type="entry name" value="His_Pase_clade-2"/>
</dbReference>
<evidence type="ECO:0000256" key="17">
    <source>
        <dbReference type="PIRSR" id="PIRSR000894-2"/>
    </source>
</evidence>
<comment type="subcellular location">
    <subcellularLocation>
        <location evidence="1">Secreted</location>
    </subcellularLocation>
</comment>
<dbReference type="PROSITE" id="PS00616">
    <property type="entry name" value="HIS_ACID_PHOSPHAT_1"/>
    <property type="match status" value="1"/>
</dbReference>
<dbReference type="Proteomes" id="UP001362999">
    <property type="component" value="Unassembled WGS sequence"/>
</dbReference>
<comment type="catalytic activity">
    <reaction evidence="9">
        <text>1D-myo-inositol 1,2,5,6-tetrakisphosphate + H2O = 1D-myo-inositol 1,2,6-trisphosphate + phosphate</text>
        <dbReference type="Rhea" id="RHEA:77119"/>
        <dbReference type="ChEBI" id="CHEBI:15377"/>
        <dbReference type="ChEBI" id="CHEBI:43474"/>
        <dbReference type="ChEBI" id="CHEBI:195535"/>
        <dbReference type="ChEBI" id="CHEBI:195537"/>
    </reaction>
    <physiologicalReaction direction="left-to-right" evidence="9">
        <dbReference type="Rhea" id="RHEA:77120"/>
    </physiologicalReaction>
</comment>
<dbReference type="Pfam" id="PF00328">
    <property type="entry name" value="His_Phos_2"/>
    <property type="match status" value="1"/>
</dbReference>
<dbReference type="CDD" id="cd07061">
    <property type="entry name" value="HP_HAP_like"/>
    <property type="match status" value="1"/>
</dbReference>
<feature type="disulfide bond" evidence="17">
    <location>
        <begin position="238"/>
        <end position="262"/>
    </location>
</feature>
<feature type="disulfide bond" evidence="17">
    <location>
        <begin position="192"/>
        <end position="453"/>
    </location>
</feature>
<evidence type="ECO:0000256" key="1">
    <source>
        <dbReference type="ARBA" id="ARBA00004613"/>
    </source>
</evidence>
<comment type="catalytic activity">
    <reaction evidence="11">
        <text>1D-myo-inositol 1,2,6-trisphosphate + H2O = 1D-myo-inositol 1,2-bisphosphate + phosphate</text>
        <dbReference type="Rhea" id="RHEA:77131"/>
        <dbReference type="ChEBI" id="CHEBI:15377"/>
        <dbReference type="ChEBI" id="CHEBI:43474"/>
        <dbReference type="ChEBI" id="CHEBI:195537"/>
        <dbReference type="ChEBI" id="CHEBI:195539"/>
    </reaction>
    <physiologicalReaction direction="left-to-right" evidence="11">
        <dbReference type="Rhea" id="RHEA:77132"/>
    </physiologicalReaction>
</comment>
<evidence type="ECO:0000256" key="4">
    <source>
        <dbReference type="ARBA" id="ARBA00022801"/>
    </source>
</evidence>
<proteinExistence type="predicted"/>
<feature type="signal peptide" evidence="18">
    <location>
        <begin position="1"/>
        <end position="27"/>
    </location>
</feature>
<evidence type="ECO:0000313" key="20">
    <source>
        <dbReference type="Proteomes" id="UP001362999"/>
    </source>
</evidence>
<dbReference type="Gene3D" id="3.40.50.1240">
    <property type="entry name" value="Phosphoglycerate mutase-like"/>
    <property type="match status" value="1"/>
</dbReference>
<evidence type="ECO:0000256" key="14">
    <source>
        <dbReference type="ARBA" id="ARBA00044106"/>
    </source>
</evidence>
<feature type="chain" id="PRO_5043889160" description="Phytase A" evidence="18">
    <location>
        <begin position="28"/>
        <end position="457"/>
    </location>
</feature>
<feature type="active site" description="Nucleophile" evidence="16">
    <location>
        <position position="67"/>
    </location>
</feature>
<evidence type="ECO:0000256" key="11">
    <source>
        <dbReference type="ARBA" id="ARBA00043721"/>
    </source>
</evidence>
<keyword evidence="5 17" id="KW-1015">Disulfide bond</keyword>
<evidence type="ECO:0000313" key="19">
    <source>
        <dbReference type="EMBL" id="KAK7046868.1"/>
    </source>
</evidence>
<dbReference type="InterPro" id="IPR029033">
    <property type="entry name" value="His_PPase_superfam"/>
</dbReference>
<dbReference type="InterPro" id="IPR016274">
    <property type="entry name" value="Histidine_acid_Pase_euk"/>
</dbReference>
<dbReference type="EMBL" id="JAWWNJ010000010">
    <property type="protein sequence ID" value="KAK7046868.1"/>
    <property type="molecule type" value="Genomic_DNA"/>
</dbReference>
<evidence type="ECO:0000256" key="18">
    <source>
        <dbReference type="SAM" id="SignalP"/>
    </source>
</evidence>
<name>A0AAW0D6D7_9AGAR</name>
<comment type="caution">
    <text evidence="19">The sequence shown here is derived from an EMBL/GenBank/DDBJ whole genome shotgun (WGS) entry which is preliminary data.</text>
</comment>
<dbReference type="AlphaFoldDB" id="A0AAW0D6D7"/>
<evidence type="ECO:0000256" key="15">
    <source>
        <dbReference type="ARBA" id="ARBA00044262"/>
    </source>
</evidence>
<evidence type="ECO:0000256" key="3">
    <source>
        <dbReference type="ARBA" id="ARBA00022525"/>
    </source>
</evidence>
<evidence type="ECO:0000256" key="12">
    <source>
        <dbReference type="ARBA" id="ARBA00043748"/>
    </source>
</evidence>
<keyword evidence="18" id="KW-0732">Signal</keyword>
<organism evidence="19 20">
    <name type="scientific">Favolaschia claudopus</name>
    <dbReference type="NCBI Taxonomy" id="2862362"/>
    <lineage>
        <taxon>Eukaryota</taxon>
        <taxon>Fungi</taxon>
        <taxon>Dikarya</taxon>
        <taxon>Basidiomycota</taxon>
        <taxon>Agaricomycotina</taxon>
        <taxon>Agaricomycetes</taxon>
        <taxon>Agaricomycetidae</taxon>
        <taxon>Agaricales</taxon>
        <taxon>Marasmiineae</taxon>
        <taxon>Mycenaceae</taxon>
        <taxon>Favolaschia</taxon>
    </lineage>
</organism>
<comment type="catalytic activity">
    <reaction evidence="13">
        <text>1D-myo-inositol hexakisphosphate + H2O = 1D-myo-inositol 1,2,4,5,6-pentakisphosphate + phosphate</text>
        <dbReference type="Rhea" id="RHEA:16989"/>
        <dbReference type="ChEBI" id="CHEBI:15377"/>
        <dbReference type="ChEBI" id="CHEBI:43474"/>
        <dbReference type="ChEBI" id="CHEBI:57798"/>
        <dbReference type="ChEBI" id="CHEBI:58130"/>
        <dbReference type="EC" id="3.1.3.8"/>
    </reaction>
    <physiologicalReaction direction="left-to-right" evidence="13">
        <dbReference type="Rhea" id="RHEA:16990"/>
    </physiologicalReaction>
</comment>
<evidence type="ECO:0000256" key="5">
    <source>
        <dbReference type="ARBA" id="ARBA00023157"/>
    </source>
</evidence>
<evidence type="ECO:0000256" key="13">
    <source>
        <dbReference type="ARBA" id="ARBA00043788"/>
    </source>
</evidence>
<feature type="active site" description="Proton donor" evidence="16">
    <location>
        <position position="342"/>
    </location>
</feature>
<dbReference type="GO" id="GO:0005576">
    <property type="term" value="C:extracellular region"/>
    <property type="evidence" value="ECO:0007669"/>
    <property type="project" value="UniProtKB-SubCell"/>
</dbReference>
<evidence type="ECO:0000256" key="2">
    <source>
        <dbReference type="ARBA" id="ARBA00011245"/>
    </source>
</evidence>
<accession>A0AAW0D6D7</accession>
<evidence type="ECO:0000256" key="7">
    <source>
        <dbReference type="ARBA" id="ARBA00041857"/>
    </source>
</evidence>
<dbReference type="PANTHER" id="PTHR20963:SF24">
    <property type="entry name" value="3-PHYTASE B"/>
    <property type="match status" value="1"/>
</dbReference>
<reference evidence="19 20" key="1">
    <citation type="journal article" date="2024" name="J Genomics">
        <title>Draft genome sequencing and assembly of Favolaschia claudopus CIRM-BRFM 2984 isolated from oak limbs.</title>
        <authorList>
            <person name="Navarro D."/>
            <person name="Drula E."/>
            <person name="Chaduli D."/>
            <person name="Cazenave R."/>
            <person name="Ahrendt S."/>
            <person name="Wang J."/>
            <person name="Lipzen A."/>
            <person name="Daum C."/>
            <person name="Barry K."/>
            <person name="Grigoriev I.V."/>
            <person name="Favel A."/>
            <person name="Rosso M.N."/>
            <person name="Martin F."/>
        </authorList>
    </citation>
    <scope>NUCLEOTIDE SEQUENCE [LARGE SCALE GENOMIC DNA]</scope>
    <source>
        <strain evidence="19 20">CIRM-BRFM 2984</strain>
    </source>
</reference>
<dbReference type="SUPFAM" id="SSF53254">
    <property type="entry name" value="Phosphoglycerate mutase-like"/>
    <property type="match status" value="1"/>
</dbReference>
<dbReference type="GO" id="GO:0016158">
    <property type="term" value="F:inositol hexakisphosphate 3-phosphatase activity"/>
    <property type="evidence" value="ECO:0007669"/>
    <property type="project" value="UniProtKB-EC"/>
</dbReference>
<keyword evidence="3" id="KW-0964">Secreted</keyword>
<feature type="disulfide bond" evidence="17">
    <location>
        <begin position="418"/>
        <end position="430"/>
    </location>
</feature>
<gene>
    <name evidence="19" type="ORF">R3P38DRAFT_3176154</name>
</gene>